<comment type="caution">
    <text evidence="2">The sequence shown here is derived from an EMBL/GenBank/DDBJ whole genome shotgun (WGS) entry which is preliminary data.</text>
</comment>
<reference evidence="2" key="2">
    <citation type="submission" date="2023-05" db="EMBL/GenBank/DDBJ databases">
        <authorList>
            <consortium name="Lawrence Berkeley National Laboratory"/>
            <person name="Steindorff A."/>
            <person name="Hensen N."/>
            <person name="Bonometti L."/>
            <person name="Westerberg I."/>
            <person name="Brannstrom I.O."/>
            <person name="Guillou S."/>
            <person name="Cros-Aarteil S."/>
            <person name="Calhoun S."/>
            <person name="Haridas S."/>
            <person name="Kuo A."/>
            <person name="Mondo S."/>
            <person name="Pangilinan J."/>
            <person name="Riley R."/>
            <person name="Labutti K."/>
            <person name="Andreopoulos B."/>
            <person name="Lipzen A."/>
            <person name="Chen C."/>
            <person name="Yanf M."/>
            <person name="Daum C."/>
            <person name="Ng V."/>
            <person name="Clum A."/>
            <person name="Ohm R."/>
            <person name="Martin F."/>
            <person name="Silar P."/>
            <person name="Natvig D."/>
            <person name="Lalanne C."/>
            <person name="Gautier V."/>
            <person name="Ament-Velasquez S.L."/>
            <person name="Kruys A."/>
            <person name="Hutchinson M.I."/>
            <person name="Powell A.J."/>
            <person name="Barry K."/>
            <person name="Miller A.N."/>
            <person name="Grigoriev I.V."/>
            <person name="Debuchy R."/>
            <person name="Gladieux P."/>
            <person name="Thoren M.H."/>
            <person name="Johannesson H."/>
        </authorList>
    </citation>
    <scope>NUCLEOTIDE SEQUENCE</scope>
    <source>
        <strain evidence="2">PSN309</strain>
    </source>
</reference>
<keyword evidence="1" id="KW-0812">Transmembrane</keyword>
<keyword evidence="1" id="KW-0472">Membrane</keyword>
<evidence type="ECO:0000256" key="1">
    <source>
        <dbReference type="SAM" id="Phobius"/>
    </source>
</evidence>
<proteinExistence type="predicted"/>
<protein>
    <submittedName>
        <fullName evidence="2">Uncharacterized protein</fullName>
    </submittedName>
</protein>
<keyword evidence="3" id="KW-1185">Reference proteome</keyword>
<reference evidence="2" key="1">
    <citation type="journal article" date="2023" name="Mol. Phylogenet. Evol.">
        <title>Genome-scale phylogeny and comparative genomics of the fungal order Sordariales.</title>
        <authorList>
            <person name="Hensen N."/>
            <person name="Bonometti L."/>
            <person name="Westerberg I."/>
            <person name="Brannstrom I.O."/>
            <person name="Guillou S."/>
            <person name="Cros-Aarteil S."/>
            <person name="Calhoun S."/>
            <person name="Haridas S."/>
            <person name="Kuo A."/>
            <person name="Mondo S."/>
            <person name="Pangilinan J."/>
            <person name="Riley R."/>
            <person name="LaButti K."/>
            <person name="Andreopoulos B."/>
            <person name="Lipzen A."/>
            <person name="Chen C."/>
            <person name="Yan M."/>
            <person name="Daum C."/>
            <person name="Ng V."/>
            <person name="Clum A."/>
            <person name="Steindorff A."/>
            <person name="Ohm R.A."/>
            <person name="Martin F."/>
            <person name="Silar P."/>
            <person name="Natvig D.O."/>
            <person name="Lalanne C."/>
            <person name="Gautier V."/>
            <person name="Ament-Velasquez S.L."/>
            <person name="Kruys A."/>
            <person name="Hutchinson M.I."/>
            <person name="Powell A.J."/>
            <person name="Barry K."/>
            <person name="Miller A.N."/>
            <person name="Grigoriev I.V."/>
            <person name="Debuchy R."/>
            <person name="Gladieux P."/>
            <person name="Hiltunen Thoren M."/>
            <person name="Johannesson H."/>
        </authorList>
    </citation>
    <scope>NUCLEOTIDE SEQUENCE</scope>
    <source>
        <strain evidence="2">PSN309</strain>
    </source>
</reference>
<evidence type="ECO:0000313" key="2">
    <source>
        <dbReference type="EMBL" id="KAK4187441.1"/>
    </source>
</evidence>
<name>A0AAN6WTY8_9PEZI</name>
<accession>A0AAN6WTY8</accession>
<dbReference type="EMBL" id="MU864403">
    <property type="protein sequence ID" value="KAK4187441.1"/>
    <property type="molecule type" value="Genomic_DNA"/>
</dbReference>
<keyword evidence="1" id="KW-1133">Transmembrane helix</keyword>
<feature type="non-terminal residue" evidence="2">
    <location>
        <position position="1"/>
    </location>
</feature>
<dbReference type="Proteomes" id="UP001302126">
    <property type="component" value="Unassembled WGS sequence"/>
</dbReference>
<feature type="transmembrane region" description="Helical" evidence="1">
    <location>
        <begin position="32"/>
        <end position="56"/>
    </location>
</feature>
<dbReference type="AlphaFoldDB" id="A0AAN6WTY8"/>
<sequence>VPVASKYLLLALPSPIRWPWLLDNYIDECTSWIAALAPAIVTAFVAPVVVVIAYSVTNDTSLFGLDVDLDVHLLRLEAANTFSQIRRDVERNITTLKTLTPNSFGKRRSKDSFKDNVELVVNGAPESGALMPLVEKLGSDEPSINILILACFTLSKTTHANLEKHNLTNVFVEFLACVVNDCTIFPSMREKFIEHATVRGKVFGRMQLIAISVSQFVDSGMSRKTPT</sequence>
<gene>
    <name evidence="2" type="ORF">QBC35DRAFT_552113</name>
</gene>
<organism evidence="2 3">
    <name type="scientific">Podospora australis</name>
    <dbReference type="NCBI Taxonomy" id="1536484"/>
    <lineage>
        <taxon>Eukaryota</taxon>
        <taxon>Fungi</taxon>
        <taxon>Dikarya</taxon>
        <taxon>Ascomycota</taxon>
        <taxon>Pezizomycotina</taxon>
        <taxon>Sordariomycetes</taxon>
        <taxon>Sordariomycetidae</taxon>
        <taxon>Sordariales</taxon>
        <taxon>Podosporaceae</taxon>
        <taxon>Podospora</taxon>
    </lineage>
</organism>
<evidence type="ECO:0000313" key="3">
    <source>
        <dbReference type="Proteomes" id="UP001302126"/>
    </source>
</evidence>